<reference evidence="3" key="1">
    <citation type="journal article" date="2019" name="Int. J. Syst. Evol. Microbiol.">
        <title>The Global Catalogue of Microorganisms (GCM) 10K type strain sequencing project: providing services to taxonomists for standard genome sequencing and annotation.</title>
        <authorList>
            <consortium name="The Broad Institute Genomics Platform"/>
            <consortium name="The Broad Institute Genome Sequencing Center for Infectious Disease"/>
            <person name="Wu L."/>
            <person name="Ma J."/>
        </authorList>
    </citation>
    <scope>NUCLEOTIDE SEQUENCE [LARGE SCALE GENOMIC DNA]</scope>
    <source>
        <strain evidence="3">CGMCC 4.7371</strain>
    </source>
</reference>
<dbReference type="InterPro" id="IPR029058">
    <property type="entry name" value="AB_hydrolase_fold"/>
</dbReference>
<dbReference type="InterPro" id="IPR000073">
    <property type="entry name" value="AB_hydrolase_1"/>
</dbReference>
<protein>
    <submittedName>
        <fullName evidence="2">Alpha/beta hydrolase</fullName>
    </submittedName>
</protein>
<dbReference type="PANTHER" id="PTHR36837:SF2">
    <property type="entry name" value="POLY(3-HYDROXYALKANOATE) POLYMERASE SUBUNIT PHAC"/>
    <property type="match status" value="1"/>
</dbReference>
<feature type="domain" description="AB hydrolase-1" evidence="1">
    <location>
        <begin position="78"/>
        <end position="338"/>
    </location>
</feature>
<dbReference type="Pfam" id="PF12697">
    <property type="entry name" value="Abhydrolase_6"/>
    <property type="match status" value="1"/>
</dbReference>
<dbReference type="EMBL" id="BMNI01000001">
    <property type="protein sequence ID" value="GGO83875.1"/>
    <property type="molecule type" value="Genomic_DNA"/>
</dbReference>
<evidence type="ECO:0000259" key="1">
    <source>
        <dbReference type="Pfam" id="PF12697"/>
    </source>
</evidence>
<comment type="caution">
    <text evidence="2">The sequence shown here is derived from an EMBL/GenBank/DDBJ whole genome shotgun (WGS) entry which is preliminary data.</text>
</comment>
<proteinExistence type="predicted"/>
<dbReference type="Proteomes" id="UP000655410">
    <property type="component" value="Unassembled WGS sequence"/>
</dbReference>
<dbReference type="PANTHER" id="PTHR36837">
    <property type="entry name" value="POLY(3-HYDROXYALKANOATE) POLYMERASE SUBUNIT PHAC"/>
    <property type="match status" value="1"/>
</dbReference>
<dbReference type="SUPFAM" id="SSF53474">
    <property type="entry name" value="alpha/beta-Hydrolases"/>
    <property type="match status" value="1"/>
</dbReference>
<dbReference type="RefSeq" id="WP_188781703.1">
    <property type="nucleotide sequence ID" value="NZ_BMNI01000001.1"/>
</dbReference>
<evidence type="ECO:0000313" key="2">
    <source>
        <dbReference type="EMBL" id="GGO83875.1"/>
    </source>
</evidence>
<keyword evidence="3" id="KW-1185">Reference proteome</keyword>
<keyword evidence="2" id="KW-0378">Hydrolase</keyword>
<dbReference type="InterPro" id="IPR051321">
    <property type="entry name" value="PHA/PHB_synthase"/>
</dbReference>
<sequence>MSTPALFDPKRPFAQRRQAVVNLWDFLVRRGIADLTRTPSEIIDTGRARRLSRYTPKPGIPPVDGPILFVPPLGAQSLCFDLRQGCSLAEHFLLGGRSTYLVDYDEVKTADKDLGIEFWINDVIPAAIRRVSEEHGGAKVHLVSWSLGGLMSVGVAAVHPELPIASVTAVGSPFDMSKVPLMRPLRFIGKATGGRVLGTGIRAIGSIPSPVVSLGFKATAIPTYLRKPMKIWSKRDDRDFLAQIQAVDALMNNMLAYPGRATLQVYLQMAMRNEVATGKVQGPNRLVDFADVRVPVMVIGGSADVLAPVPAVHHAADILPNSAEVRLEVAPGGHLGVLTGAMAHATSWKHMDQFLADHDEA</sequence>
<name>A0ABQ2N438_9ACTN</name>
<organism evidence="2 3">
    <name type="scientific">Nocardioides phosphati</name>
    <dbReference type="NCBI Taxonomy" id="1867775"/>
    <lineage>
        <taxon>Bacteria</taxon>
        <taxon>Bacillati</taxon>
        <taxon>Actinomycetota</taxon>
        <taxon>Actinomycetes</taxon>
        <taxon>Propionibacteriales</taxon>
        <taxon>Nocardioidaceae</taxon>
        <taxon>Nocardioides</taxon>
    </lineage>
</organism>
<accession>A0ABQ2N438</accession>
<dbReference type="GO" id="GO:0016787">
    <property type="term" value="F:hydrolase activity"/>
    <property type="evidence" value="ECO:0007669"/>
    <property type="project" value="UniProtKB-KW"/>
</dbReference>
<dbReference type="Gene3D" id="3.40.50.1820">
    <property type="entry name" value="alpha/beta hydrolase"/>
    <property type="match status" value="1"/>
</dbReference>
<evidence type="ECO:0000313" key="3">
    <source>
        <dbReference type="Proteomes" id="UP000655410"/>
    </source>
</evidence>
<gene>
    <name evidence="2" type="ORF">GCM10011584_00100</name>
</gene>